<keyword evidence="6" id="KW-1133">Transmembrane helix</keyword>
<sequence length="109" mass="12877">MKAYIHNPWELPDSTTSGNLIPPQWFMRVGMLAWSMYTTEEVRGLSVRQRRCRFPHESNLLISPIYSYNLCRMQCRMLLAHRLCGCVPHFYRRTGTPTIVHLSTMAYWP</sequence>
<dbReference type="EMBL" id="OE183343">
    <property type="protein sequence ID" value="CAD7575550.1"/>
    <property type="molecule type" value="Genomic_DNA"/>
</dbReference>
<evidence type="ECO:0000256" key="1">
    <source>
        <dbReference type="ARBA" id="ARBA00004141"/>
    </source>
</evidence>
<comment type="similarity">
    <text evidence="2 12">Belongs to the amiloride-sensitive sodium channel (TC 1.A.6) family.</text>
</comment>
<evidence type="ECO:0000256" key="5">
    <source>
        <dbReference type="ARBA" id="ARBA00022692"/>
    </source>
</evidence>
<dbReference type="Pfam" id="PF00858">
    <property type="entry name" value="ASC"/>
    <property type="match status" value="1"/>
</dbReference>
<evidence type="ECO:0000256" key="2">
    <source>
        <dbReference type="ARBA" id="ARBA00007193"/>
    </source>
</evidence>
<protein>
    <submittedName>
        <fullName evidence="13">(California timema) hypothetical protein</fullName>
    </submittedName>
</protein>
<dbReference type="AlphaFoldDB" id="A0A7R9JAT9"/>
<organism evidence="13">
    <name type="scientific">Timema californicum</name>
    <name type="common">California timema</name>
    <name type="synonym">Walking stick</name>
    <dbReference type="NCBI Taxonomy" id="61474"/>
    <lineage>
        <taxon>Eukaryota</taxon>
        <taxon>Metazoa</taxon>
        <taxon>Ecdysozoa</taxon>
        <taxon>Arthropoda</taxon>
        <taxon>Hexapoda</taxon>
        <taxon>Insecta</taxon>
        <taxon>Pterygota</taxon>
        <taxon>Neoptera</taxon>
        <taxon>Polyneoptera</taxon>
        <taxon>Phasmatodea</taxon>
        <taxon>Timematodea</taxon>
        <taxon>Timematoidea</taxon>
        <taxon>Timematidae</taxon>
        <taxon>Timema</taxon>
    </lineage>
</organism>
<evidence type="ECO:0000256" key="12">
    <source>
        <dbReference type="RuleBase" id="RU000679"/>
    </source>
</evidence>
<dbReference type="GO" id="GO:0016020">
    <property type="term" value="C:membrane"/>
    <property type="evidence" value="ECO:0007669"/>
    <property type="project" value="UniProtKB-SubCell"/>
</dbReference>
<accession>A0A7R9JAT9</accession>
<keyword evidence="7" id="KW-0915">Sodium</keyword>
<dbReference type="GO" id="GO:0005272">
    <property type="term" value="F:sodium channel activity"/>
    <property type="evidence" value="ECO:0007669"/>
    <property type="project" value="UniProtKB-KW"/>
</dbReference>
<evidence type="ECO:0000256" key="8">
    <source>
        <dbReference type="ARBA" id="ARBA00023065"/>
    </source>
</evidence>
<evidence type="ECO:0000256" key="9">
    <source>
        <dbReference type="ARBA" id="ARBA00023136"/>
    </source>
</evidence>
<keyword evidence="4 12" id="KW-0894">Sodium channel</keyword>
<keyword evidence="11 12" id="KW-0407">Ion channel</keyword>
<evidence type="ECO:0000256" key="4">
    <source>
        <dbReference type="ARBA" id="ARBA00022461"/>
    </source>
</evidence>
<evidence type="ECO:0000313" key="13">
    <source>
        <dbReference type="EMBL" id="CAD7575550.1"/>
    </source>
</evidence>
<evidence type="ECO:0000256" key="11">
    <source>
        <dbReference type="ARBA" id="ARBA00023303"/>
    </source>
</evidence>
<evidence type="ECO:0000256" key="7">
    <source>
        <dbReference type="ARBA" id="ARBA00023053"/>
    </source>
</evidence>
<reference evidence="13" key="1">
    <citation type="submission" date="2020-11" db="EMBL/GenBank/DDBJ databases">
        <authorList>
            <person name="Tran Van P."/>
        </authorList>
    </citation>
    <scope>NUCLEOTIDE SEQUENCE</scope>
</reference>
<comment type="subcellular location">
    <subcellularLocation>
        <location evidence="1">Membrane</location>
        <topology evidence="1">Multi-pass membrane protein</topology>
    </subcellularLocation>
</comment>
<keyword evidence="10 12" id="KW-0739">Sodium transport</keyword>
<gene>
    <name evidence="13" type="ORF">TCMB3V08_LOCUS8140</name>
</gene>
<evidence type="ECO:0000256" key="3">
    <source>
        <dbReference type="ARBA" id="ARBA00022448"/>
    </source>
</evidence>
<proteinExistence type="inferred from homology"/>
<evidence type="ECO:0000256" key="10">
    <source>
        <dbReference type="ARBA" id="ARBA00023201"/>
    </source>
</evidence>
<keyword evidence="8 12" id="KW-0406">Ion transport</keyword>
<name>A0A7R9JAT9_TIMCA</name>
<keyword evidence="9" id="KW-0472">Membrane</keyword>
<keyword evidence="3 12" id="KW-0813">Transport</keyword>
<evidence type="ECO:0000256" key="6">
    <source>
        <dbReference type="ARBA" id="ARBA00022989"/>
    </source>
</evidence>
<keyword evidence="5 12" id="KW-0812">Transmembrane</keyword>
<dbReference type="InterPro" id="IPR001873">
    <property type="entry name" value="ENaC"/>
</dbReference>